<evidence type="ECO:0000313" key="2">
    <source>
        <dbReference type="EMBL" id="SHK06911.1"/>
    </source>
</evidence>
<gene>
    <name evidence="2" type="ORF">SAMN02745138_01088</name>
</gene>
<dbReference type="Pfam" id="PF03551">
    <property type="entry name" value="PadR"/>
    <property type="match status" value="1"/>
</dbReference>
<dbReference type="SUPFAM" id="SSF46785">
    <property type="entry name" value="Winged helix' DNA-binding domain"/>
    <property type="match status" value="1"/>
</dbReference>
<evidence type="ECO:0000313" key="3">
    <source>
        <dbReference type="Proteomes" id="UP000183975"/>
    </source>
</evidence>
<proteinExistence type="predicted"/>
<dbReference type="EMBL" id="FRAH01000014">
    <property type="protein sequence ID" value="SHK06911.1"/>
    <property type="molecule type" value="Genomic_DNA"/>
</dbReference>
<dbReference type="PANTHER" id="PTHR33169:SF13">
    <property type="entry name" value="PADR-FAMILY TRANSCRIPTIONAL REGULATOR"/>
    <property type="match status" value="1"/>
</dbReference>
<organism evidence="2 3">
    <name type="scientific">Anaerotignum lactatifermentans DSM 14214</name>
    <dbReference type="NCBI Taxonomy" id="1121323"/>
    <lineage>
        <taxon>Bacteria</taxon>
        <taxon>Bacillati</taxon>
        <taxon>Bacillota</taxon>
        <taxon>Clostridia</taxon>
        <taxon>Lachnospirales</taxon>
        <taxon>Anaerotignaceae</taxon>
        <taxon>Anaerotignum</taxon>
    </lineage>
</organism>
<evidence type="ECO:0000259" key="1">
    <source>
        <dbReference type="Pfam" id="PF03551"/>
    </source>
</evidence>
<feature type="domain" description="Transcription regulator PadR N-terminal" evidence="1">
    <location>
        <begin position="19"/>
        <end position="87"/>
    </location>
</feature>
<dbReference type="InterPro" id="IPR005149">
    <property type="entry name" value="Tscrpt_reg_PadR_N"/>
</dbReference>
<dbReference type="PANTHER" id="PTHR33169">
    <property type="entry name" value="PADR-FAMILY TRANSCRIPTIONAL REGULATOR"/>
    <property type="match status" value="1"/>
</dbReference>
<dbReference type="InterPro" id="IPR052509">
    <property type="entry name" value="Metal_resp_DNA-bind_regulator"/>
</dbReference>
<dbReference type="Gene3D" id="1.10.10.10">
    <property type="entry name" value="Winged helix-like DNA-binding domain superfamily/Winged helix DNA-binding domain"/>
    <property type="match status" value="1"/>
</dbReference>
<dbReference type="Proteomes" id="UP000183975">
    <property type="component" value="Unassembled WGS sequence"/>
</dbReference>
<sequence>MALAKKSLEILTETMFYVLMAFLKTDMCGTDVAAFIDQKTKGRIQMGPGTLYTILAKFQSEGLLEETEIQGRKRTYRITDRGRRIYAEEVERLRRCLLDAEEEAHTAL</sequence>
<protein>
    <submittedName>
        <fullName evidence="2">Transcriptional regulator PadR-like family protein</fullName>
    </submittedName>
</protein>
<name>A0A1M6PG39_9FIRM</name>
<dbReference type="AlphaFoldDB" id="A0A1M6PG39"/>
<dbReference type="InterPro" id="IPR036390">
    <property type="entry name" value="WH_DNA-bd_sf"/>
</dbReference>
<keyword evidence="3" id="KW-1185">Reference proteome</keyword>
<accession>A0A1M6PG39</accession>
<reference evidence="2 3" key="1">
    <citation type="submission" date="2016-11" db="EMBL/GenBank/DDBJ databases">
        <authorList>
            <person name="Jaros S."/>
            <person name="Januszkiewicz K."/>
            <person name="Wedrychowicz H."/>
        </authorList>
    </citation>
    <scope>NUCLEOTIDE SEQUENCE [LARGE SCALE GENOMIC DNA]</scope>
    <source>
        <strain evidence="2 3">DSM 14214</strain>
    </source>
</reference>
<dbReference type="InterPro" id="IPR036388">
    <property type="entry name" value="WH-like_DNA-bd_sf"/>
</dbReference>